<proteinExistence type="predicted"/>
<sequence length="85" mass="9608">MQCNIVEHERKKRLVSAELHLKSGRYQAPQAAADKASQKHDSNQKPMVPVGVEQCEIRGTNRTRYNLPLGTDVPELHFKGQCNPK</sequence>
<dbReference type="EMBL" id="VSSQ01043167">
    <property type="protein sequence ID" value="MPM96829.1"/>
    <property type="molecule type" value="Genomic_DNA"/>
</dbReference>
<feature type="region of interest" description="Disordered" evidence="1">
    <location>
        <begin position="28"/>
        <end position="51"/>
    </location>
</feature>
<protein>
    <submittedName>
        <fullName evidence="2">Uncharacterized protein</fullName>
    </submittedName>
</protein>
<comment type="caution">
    <text evidence="2">The sequence shown here is derived from an EMBL/GenBank/DDBJ whole genome shotgun (WGS) entry which is preliminary data.</text>
</comment>
<evidence type="ECO:0000256" key="1">
    <source>
        <dbReference type="SAM" id="MobiDB-lite"/>
    </source>
</evidence>
<evidence type="ECO:0000313" key="2">
    <source>
        <dbReference type="EMBL" id="MPM96829.1"/>
    </source>
</evidence>
<reference evidence="2" key="1">
    <citation type="submission" date="2019-08" db="EMBL/GenBank/DDBJ databases">
        <authorList>
            <person name="Kucharzyk K."/>
            <person name="Murdoch R.W."/>
            <person name="Higgins S."/>
            <person name="Loffler F."/>
        </authorList>
    </citation>
    <scope>NUCLEOTIDE SEQUENCE</scope>
</reference>
<accession>A0A645E5L4</accession>
<gene>
    <name evidence="2" type="ORF">SDC9_143994</name>
</gene>
<name>A0A645E5L4_9ZZZZ</name>
<organism evidence="2">
    <name type="scientific">bioreactor metagenome</name>
    <dbReference type="NCBI Taxonomy" id="1076179"/>
    <lineage>
        <taxon>unclassified sequences</taxon>
        <taxon>metagenomes</taxon>
        <taxon>ecological metagenomes</taxon>
    </lineage>
</organism>
<dbReference type="AlphaFoldDB" id="A0A645E5L4"/>